<dbReference type="Proteomes" id="UP000477386">
    <property type="component" value="Unassembled WGS sequence"/>
</dbReference>
<evidence type="ECO:0000313" key="1">
    <source>
        <dbReference type="EMBL" id="NEU69878.1"/>
    </source>
</evidence>
<comment type="caution">
    <text evidence="1">The sequence shown here is derived from an EMBL/GenBank/DDBJ whole genome shotgun (WGS) entry which is preliminary data.</text>
</comment>
<dbReference type="EMBL" id="JAAGNZ010000002">
    <property type="protein sequence ID" value="NEU69878.1"/>
    <property type="molecule type" value="Genomic_DNA"/>
</dbReference>
<dbReference type="AlphaFoldDB" id="A0A6M0INS3"/>
<keyword evidence="2" id="KW-1185">Reference proteome</keyword>
<accession>A0A6M0INS3</accession>
<protein>
    <submittedName>
        <fullName evidence="1">Uncharacterized protein</fullName>
    </submittedName>
</protein>
<gene>
    <name evidence="1" type="ORF">GK091_23565</name>
</gene>
<reference evidence="1 2" key="1">
    <citation type="submission" date="2020-02" db="EMBL/GenBank/DDBJ databases">
        <title>Draft genome sequence of two Spirosoma agri KCTC 52727 and Spirosoma terrae KCTC 52035.</title>
        <authorList>
            <person name="Rojas J."/>
            <person name="Ambika Manirajan B."/>
            <person name="Ratering S."/>
            <person name="Suarez C."/>
            <person name="Schnell S."/>
        </authorList>
    </citation>
    <scope>NUCLEOTIDE SEQUENCE [LARGE SCALE GENOMIC DNA]</scope>
    <source>
        <strain evidence="1 2">KCTC 52727</strain>
    </source>
</reference>
<dbReference type="RefSeq" id="WP_164042631.1">
    <property type="nucleotide sequence ID" value="NZ_JAAGNZ010000002.1"/>
</dbReference>
<proteinExistence type="predicted"/>
<name>A0A6M0INS3_9BACT</name>
<organism evidence="1 2">
    <name type="scientific">Spirosoma agri</name>
    <dbReference type="NCBI Taxonomy" id="1987381"/>
    <lineage>
        <taxon>Bacteria</taxon>
        <taxon>Pseudomonadati</taxon>
        <taxon>Bacteroidota</taxon>
        <taxon>Cytophagia</taxon>
        <taxon>Cytophagales</taxon>
        <taxon>Cytophagaceae</taxon>
        <taxon>Spirosoma</taxon>
    </lineage>
</organism>
<evidence type="ECO:0000313" key="2">
    <source>
        <dbReference type="Proteomes" id="UP000477386"/>
    </source>
</evidence>
<sequence length="75" mass="8581">MKVSCHQKTGLTHIMSLTGQNYNDTYYVWKHFCALPEVCSITYRILIIAQQRGLTAQDALSYYLEHLGESPLTSQ</sequence>